<gene>
    <name evidence="2" type="ORF">Sya03_28120</name>
</gene>
<feature type="domain" description="HTH marR-type" evidence="1">
    <location>
        <begin position="1"/>
        <end position="136"/>
    </location>
</feature>
<dbReference type="GO" id="GO:0003700">
    <property type="term" value="F:DNA-binding transcription factor activity"/>
    <property type="evidence" value="ECO:0007669"/>
    <property type="project" value="InterPro"/>
</dbReference>
<dbReference type="InterPro" id="IPR036388">
    <property type="entry name" value="WH-like_DNA-bd_sf"/>
</dbReference>
<name>A0A8J3Y930_9ACTN</name>
<sequence>MRMNIGLLCFITHRAMETRVMAALAAAGFDDLTLAQGRVAARISPGGTRLTALAEQAQVTKQTAGFLVDQLERAGYVRREPDPADARARLVRMAPRGEAAVAVARAAEAEVEKEWTGHLGPGEIERLRAALESLRELTDPYR</sequence>
<accession>A0A8J3Y930</accession>
<evidence type="ECO:0000313" key="3">
    <source>
        <dbReference type="Proteomes" id="UP000652013"/>
    </source>
</evidence>
<dbReference type="Proteomes" id="UP000652013">
    <property type="component" value="Unassembled WGS sequence"/>
</dbReference>
<protein>
    <recommendedName>
        <fullName evidence="1">HTH marR-type domain-containing protein</fullName>
    </recommendedName>
</protein>
<comment type="caution">
    <text evidence="2">The sequence shown here is derived from an EMBL/GenBank/DDBJ whole genome shotgun (WGS) entry which is preliminary data.</text>
</comment>
<dbReference type="Pfam" id="PF12802">
    <property type="entry name" value="MarR_2"/>
    <property type="match status" value="1"/>
</dbReference>
<dbReference type="PANTHER" id="PTHR33164:SF99">
    <property type="entry name" value="MARR FAMILY REGULATORY PROTEIN"/>
    <property type="match status" value="1"/>
</dbReference>
<reference evidence="2" key="1">
    <citation type="submission" date="2021-01" db="EMBL/GenBank/DDBJ databases">
        <title>Whole genome shotgun sequence of Spirilliplanes yamanashiensis NBRC 15828.</title>
        <authorList>
            <person name="Komaki H."/>
            <person name="Tamura T."/>
        </authorList>
    </citation>
    <scope>NUCLEOTIDE SEQUENCE</scope>
    <source>
        <strain evidence="2">NBRC 15828</strain>
    </source>
</reference>
<organism evidence="2 3">
    <name type="scientific">Spirilliplanes yamanashiensis</name>
    <dbReference type="NCBI Taxonomy" id="42233"/>
    <lineage>
        <taxon>Bacteria</taxon>
        <taxon>Bacillati</taxon>
        <taxon>Actinomycetota</taxon>
        <taxon>Actinomycetes</taxon>
        <taxon>Micromonosporales</taxon>
        <taxon>Micromonosporaceae</taxon>
        <taxon>Spirilliplanes</taxon>
    </lineage>
</organism>
<keyword evidence="3" id="KW-1185">Reference proteome</keyword>
<dbReference type="InterPro" id="IPR036390">
    <property type="entry name" value="WH_DNA-bd_sf"/>
</dbReference>
<dbReference type="SMART" id="SM00347">
    <property type="entry name" value="HTH_MARR"/>
    <property type="match status" value="1"/>
</dbReference>
<dbReference type="InterPro" id="IPR000835">
    <property type="entry name" value="HTH_MarR-typ"/>
</dbReference>
<dbReference type="Gene3D" id="1.10.10.10">
    <property type="entry name" value="Winged helix-like DNA-binding domain superfamily/Winged helix DNA-binding domain"/>
    <property type="match status" value="1"/>
</dbReference>
<proteinExistence type="predicted"/>
<dbReference type="GO" id="GO:0006950">
    <property type="term" value="P:response to stress"/>
    <property type="evidence" value="ECO:0007669"/>
    <property type="project" value="TreeGrafter"/>
</dbReference>
<evidence type="ECO:0000259" key="1">
    <source>
        <dbReference type="PROSITE" id="PS50995"/>
    </source>
</evidence>
<dbReference type="PROSITE" id="PS50995">
    <property type="entry name" value="HTH_MARR_2"/>
    <property type="match status" value="1"/>
</dbReference>
<evidence type="ECO:0000313" key="2">
    <source>
        <dbReference type="EMBL" id="GIJ03460.1"/>
    </source>
</evidence>
<dbReference type="PANTHER" id="PTHR33164">
    <property type="entry name" value="TRANSCRIPTIONAL REGULATOR, MARR FAMILY"/>
    <property type="match status" value="1"/>
</dbReference>
<dbReference type="InterPro" id="IPR039422">
    <property type="entry name" value="MarR/SlyA-like"/>
</dbReference>
<dbReference type="SUPFAM" id="SSF46785">
    <property type="entry name" value="Winged helix' DNA-binding domain"/>
    <property type="match status" value="1"/>
</dbReference>
<dbReference type="EMBL" id="BOOY01000020">
    <property type="protein sequence ID" value="GIJ03460.1"/>
    <property type="molecule type" value="Genomic_DNA"/>
</dbReference>
<dbReference type="AlphaFoldDB" id="A0A8J3Y930"/>